<dbReference type="Gene3D" id="3.90.320.10">
    <property type="match status" value="1"/>
</dbReference>
<feature type="domain" description="YqaJ viral recombinase" evidence="2">
    <location>
        <begin position="16"/>
        <end position="148"/>
    </location>
</feature>
<feature type="region of interest" description="Disordered" evidence="1">
    <location>
        <begin position="273"/>
        <end position="298"/>
    </location>
</feature>
<dbReference type="NCBIfam" id="TIGR03033">
    <property type="entry name" value="phage_rel_nuc"/>
    <property type="match status" value="1"/>
</dbReference>
<dbReference type="InterPro" id="IPR017482">
    <property type="entry name" value="Lambda-type_endonuclease"/>
</dbReference>
<evidence type="ECO:0000313" key="3">
    <source>
        <dbReference type="EMBL" id="MEA5366049.1"/>
    </source>
</evidence>
<name>A0ABU5RKF2_9PSEU</name>
<dbReference type="InterPro" id="IPR019080">
    <property type="entry name" value="YqaJ_viral_recombinase"/>
</dbReference>
<accession>A0ABU5RKF2</accession>
<dbReference type="PANTHER" id="PTHR46609">
    <property type="entry name" value="EXONUCLEASE, PHAGE-TYPE/RECB, C-TERMINAL DOMAIN-CONTAINING PROTEIN"/>
    <property type="match status" value="1"/>
</dbReference>
<dbReference type="EMBL" id="JAYFSI010000014">
    <property type="protein sequence ID" value="MEA5366049.1"/>
    <property type="molecule type" value="Genomic_DNA"/>
</dbReference>
<evidence type="ECO:0000256" key="1">
    <source>
        <dbReference type="SAM" id="MobiDB-lite"/>
    </source>
</evidence>
<dbReference type="PANTHER" id="PTHR46609:SF6">
    <property type="entry name" value="EXONUCLEASE, PHAGE-TYPE_RECB, C-TERMINAL DOMAIN-CONTAINING PROTEIN-RELATED"/>
    <property type="match status" value="1"/>
</dbReference>
<protein>
    <submittedName>
        <fullName evidence="3">YqaJ viral recombinase family protein</fullName>
    </submittedName>
</protein>
<evidence type="ECO:0000259" key="2">
    <source>
        <dbReference type="Pfam" id="PF09588"/>
    </source>
</evidence>
<organism evidence="3 4">
    <name type="scientific">Amycolatopsis heterodermiae</name>
    <dbReference type="NCBI Taxonomy" id="3110235"/>
    <lineage>
        <taxon>Bacteria</taxon>
        <taxon>Bacillati</taxon>
        <taxon>Actinomycetota</taxon>
        <taxon>Actinomycetes</taxon>
        <taxon>Pseudonocardiales</taxon>
        <taxon>Pseudonocardiaceae</taxon>
        <taxon>Amycolatopsis</taxon>
    </lineage>
</organism>
<dbReference type="RefSeq" id="WP_323335022.1">
    <property type="nucleotide sequence ID" value="NZ_JAYFSI010000014.1"/>
</dbReference>
<dbReference type="SUPFAM" id="SSF52980">
    <property type="entry name" value="Restriction endonuclease-like"/>
    <property type="match status" value="1"/>
</dbReference>
<dbReference type="InterPro" id="IPR051703">
    <property type="entry name" value="NF-kappa-B_Signaling_Reg"/>
</dbReference>
<evidence type="ECO:0000313" key="4">
    <source>
        <dbReference type="Proteomes" id="UP001304298"/>
    </source>
</evidence>
<proteinExistence type="predicted"/>
<dbReference type="InterPro" id="IPR011335">
    <property type="entry name" value="Restrct_endonuc-II-like"/>
</dbReference>
<sequence length="298" mass="33188">MTAPVFVGDFEPGSSEWHAARAHGIGGSEIAAVLGLSPWESRFSLWHRKKGLVAPVAQNDVMYWGTRLEEVIREEFNLRHAGELSPAVTVGTWRHAARPWQIANPDGKLDGALYEGKTAYNDDGWGEEGTEEIPVYYRTQCLWYLDVFGLNLCHVAVLISGSDYREYYVERANDEMALMRERAAEFLDTLRENQRPNIDEHDATYAVVRELHPDIDDVKFDVPGYIAVPYLDALDAHKAAVAEKQRATTEVLDAMGTARRAMFDGEQIAMRVAGRGDNPPSLRATPSKKTPGLKVSAA</sequence>
<dbReference type="InterPro" id="IPR011604">
    <property type="entry name" value="PDDEXK-like_dom_sf"/>
</dbReference>
<gene>
    <name evidence="3" type="ORF">VA596_41430</name>
</gene>
<reference evidence="3 4" key="1">
    <citation type="submission" date="2023-12" db="EMBL/GenBank/DDBJ databases">
        <title>Amycolatopsis sp. V23-08.</title>
        <authorList>
            <person name="Somphong A."/>
        </authorList>
    </citation>
    <scope>NUCLEOTIDE SEQUENCE [LARGE SCALE GENOMIC DNA]</scope>
    <source>
        <strain evidence="3 4">V23-08</strain>
    </source>
</reference>
<comment type="caution">
    <text evidence="3">The sequence shown here is derived from an EMBL/GenBank/DDBJ whole genome shotgun (WGS) entry which is preliminary data.</text>
</comment>
<dbReference type="Pfam" id="PF09588">
    <property type="entry name" value="YqaJ"/>
    <property type="match status" value="1"/>
</dbReference>
<dbReference type="Proteomes" id="UP001304298">
    <property type="component" value="Unassembled WGS sequence"/>
</dbReference>
<keyword evidence="4" id="KW-1185">Reference proteome</keyword>